<reference evidence="2 3" key="2">
    <citation type="submission" date="2018-04" db="EMBL/GenBank/DDBJ databases">
        <title>OglaRS2 (Oryza glaberrima Reference Sequence Version 2).</title>
        <authorList>
            <person name="Zhang J."/>
            <person name="Kudrna D."/>
            <person name="Lee S."/>
            <person name="Talag J."/>
            <person name="Rajasekar S."/>
            <person name="Wing R.A."/>
        </authorList>
    </citation>
    <scope>NUCLEOTIDE SEQUENCE [LARGE SCALE GENOMIC DNA]</scope>
    <source>
        <strain evidence="2 3">cv. IRGC 96717</strain>
    </source>
</reference>
<evidence type="ECO:0000256" key="1">
    <source>
        <dbReference type="SAM" id="MobiDB-lite"/>
    </source>
</evidence>
<accession>I1QPN4</accession>
<feature type="compositionally biased region" description="Basic residues" evidence="1">
    <location>
        <begin position="23"/>
        <end position="32"/>
    </location>
</feature>
<keyword evidence="3" id="KW-1185">Reference proteome</keyword>
<dbReference type="Proteomes" id="UP000007306">
    <property type="component" value="Chromosome 9"/>
</dbReference>
<organism evidence="2 3">
    <name type="scientific">Oryza glaberrima</name>
    <name type="common">African rice</name>
    <dbReference type="NCBI Taxonomy" id="4538"/>
    <lineage>
        <taxon>Eukaryota</taxon>
        <taxon>Viridiplantae</taxon>
        <taxon>Streptophyta</taxon>
        <taxon>Embryophyta</taxon>
        <taxon>Tracheophyta</taxon>
        <taxon>Spermatophyta</taxon>
        <taxon>Magnoliopsida</taxon>
        <taxon>Liliopsida</taxon>
        <taxon>Poales</taxon>
        <taxon>Poaceae</taxon>
        <taxon>BOP clade</taxon>
        <taxon>Oryzoideae</taxon>
        <taxon>Oryzeae</taxon>
        <taxon>Oryzinae</taxon>
        <taxon>Oryza</taxon>
    </lineage>
</organism>
<protein>
    <submittedName>
        <fullName evidence="2">Uncharacterized protein</fullName>
    </submittedName>
</protein>
<sequence length="170" mass="17905">MRRRRLPPPSLASLPRVDPPGGGRRRMRRRRLPLPPLASLPWVDPPGGGGGGGGSHGQIRQRRLPPPPLASLPRVDLPGGGGHGQIRRRRHLLRVDPATAASSAAFLLPSARWLRVDPTVVASTEGGSGNGGFLRRLSSPSGAMVVPDGGSGGRGVNFCDVCYSCCCSWM</sequence>
<dbReference type="KEGG" id="ogl:127784282"/>
<evidence type="ECO:0000313" key="2">
    <source>
        <dbReference type="EnsemblPlants" id="ORGLA09G0101300.1"/>
    </source>
</evidence>
<evidence type="ECO:0000313" key="3">
    <source>
        <dbReference type="Proteomes" id="UP000007306"/>
    </source>
</evidence>
<dbReference type="Gramene" id="ORGLA09G0101300.1">
    <property type="protein sequence ID" value="ORGLA09G0101300.1"/>
    <property type="gene ID" value="ORGLA09G0101300"/>
</dbReference>
<dbReference type="HOGENOM" id="CLU_1589185_0_0_1"/>
<dbReference type="GeneID" id="127784282"/>
<proteinExistence type="predicted"/>
<dbReference type="EnsemblPlants" id="ORGLA09G0101300.1">
    <property type="protein sequence ID" value="ORGLA09G0101300.1"/>
    <property type="gene ID" value="ORGLA09G0101300"/>
</dbReference>
<gene>
    <name evidence="2" type="primary">LOC127784282</name>
</gene>
<feature type="region of interest" description="Disordered" evidence="1">
    <location>
        <begin position="1"/>
        <end position="88"/>
    </location>
</feature>
<dbReference type="OMA" id="VNFCDVC"/>
<reference evidence="2" key="1">
    <citation type="submission" date="2015-06" db="UniProtKB">
        <authorList>
            <consortium name="EnsemblPlants"/>
        </authorList>
    </citation>
    <scope>IDENTIFICATION</scope>
</reference>
<dbReference type="RefSeq" id="XP_052167441.1">
    <property type="nucleotide sequence ID" value="XM_052311481.1"/>
</dbReference>
<dbReference type="AlphaFoldDB" id="I1QPN4"/>
<feature type="compositionally biased region" description="Gly residues" evidence="1">
    <location>
        <begin position="46"/>
        <end position="56"/>
    </location>
</feature>
<name>I1QPN4_ORYGL</name>